<evidence type="ECO:0000256" key="4">
    <source>
        <dbReference type="ARBA" id="ARBA00023136"/>
    </source>
</evidence>
<feature type="region of interest" description="Disordered" evidence="5">
    <location>
        <begin position="100"/>
        <end position="138"/>
    </location>
</feature>
<organism evidence="7">
    <name type="scientific">Emiliania huxleyi</name>
    <name type="common">Coccolithophore</name>
    <name type="synonym">Pontosphaera huxleyi</name>
    <dbReference type="NCBI Taxonomy" id="2903"/>
    <lineage>
        <taxon>Eukaryota</taxon>
        <taxon>Haptista</taxon>
        <taxon>Haptophyta</taxon>
        <taxon>Prymnesiophyceae</taxon>
        <taxon>Isochrysidales</taxon>
        <taxon>Noelaerhabdaceae</taxon>
        <taxon>Emiliania</taxon>
    </lineage>
</organism>
<feature type="transmembrane region" description="Helical" evidence="6">
    <location>
        <begin position="554"/>
        <end position="573"/>
    </location>
</feature>
<dbReference type="PANTHER" id="PTHR10283">
    <property type="entry name" value="SOLUTE CARRIER FAMILY 13 MEMBER"/>
    <property type="match status" value="1"/>
</dbReference>
<dbReference type="PANTHER" id="PTHR10283:SF82">
    <property type="entry name" value="SOLUTE CARRIER FAMILY 13 MEMBER 2"/>
    <property type="match status" value="1"/>
</dbReference>
<keyword evidence="3 6" id="KW-1133">Transmembrane helix</keyword>
<reference evidence="7" key="1">
    <citation type="submission" date="2021-01" db="EMBL/GenBank/DDBJ databases">
        <authorList>
            <person name="Corre E."/>
            <person name="Pelletier E."/>
            <person name="Niang G."/>
            <person name="Scheremetjew M."/>
            <person name="Finn R."/>
            <person name="Kale V."/>
            <person name="Holt S."/>
            <person name="Cochrane G."/>
            <person name="Meng A."/>
            <person name="Brown T."/>
            <person name="Cohen L."/>
        </authorList>
    </citation>
    <scope>NUCLEOTIDE SEQUENCE</scope>
    <source>
        <strain evidence="7">379</strain>
    </source>
</reference>
<dbReference type="EMBL" id="HBIR01020656">
    <property type="protein sequence ID" value="CAE0546616.1"/>
    <property type="molecule type" value="Transcribed_RNA"/>
</dbReference>
<keyword evidence="4 6" id="KW-0472">Membrane</keyword>
<feature type="transmembrane region" description="Helical" evidence="6">
    <location>
        <begin position="353"/>
        <end position="375"/>
    </location>
</feature>
<evidence type="ECO:0008006" key="8">
    <source>
        <dbReference type="Google" id="ProtNLM"/>
    </source>
</evidence>
<feature type="transmembrane region" description="Helical" evidence="6">
    <location>
        <begin position="514"/>
        <end position="542"/>
    </location>
</feature>
<evidence type="ECO:0000256" key="2">
    <source>
        <dbReference type="ARBA" id="ARBA00022692"/>
    </source>
</evidence>
<name>A0A7S3S7K0_EMIHU</name>
<accession>A0A7S3S7K0</accession>
<feature type="transmembrane region" description="Helical" evidence="6">
    <location>
        <begin position="174"/>
        <end position="194"/>
    </location>
</feature>
<proteinExistence type="predicted"/>
<keyword evidence="2 6" id="KW-0812">Transmembrane</keyword>
<evidence type="ECO:0000256" key="5">
    <source>
        <dbReference type="SAM" id="MobiDB-lite"/>
    </source>
</evidence>
<dbReference type="Pfam" id="PF00939">
    <property type="entry name" value="Na_sulph_symp"/>
    <property type="match status" value="1"/>
</dbReference>
<gene>
    <name evidence="7" type="ORF">EHUX00137_LOCUS15706</name>
</gene>
<protein>
    <recommendedName>
        <fullName evidence="8">Citrate transporter-like domain-containing protein</fullName>
    </recommendedName>
</protein>
<sequence>MECTSSSSDRPREPVRAFSRVPSTLALLGNTWHAPERSPAVPGLGRRSFSLIEMHMRQGSAPRLREFTPAPVFHKHDSVLGAHAVVRDLEAMGGLISSSHSLSRLPSAPPRSSSSEPPPQPREAAAVEGPKQEPPPAEAFCTRPHAIGAASGLLLFGWLQFVELSAEQPLANEMLAVVALVAVFWMFEVLPLPVTSLLPMLLIPAFGILDHSLVASAYWGPVQMMFVGAFIVDVGIEHVMLHQRLALNILLRTGVERPFVVVASFSAISFCFSSVCSNTATVVMLVPFATGLLDTSAEQARARGEEHQAASLQRAVLLGIAFAANGGGIATLVGTPPNGVLAGQPSLHGEVGFANWFLFAAPIACCTLLIALAVLHFGVLRGVRLSLDEQSLRAQLQGLGPTSRDEVVAAGALALQVFLWVSRPYLLEPVFGPGLGDSATACGAAVLLFVVPSSERPGESVLTWSVAQQHLPWGILLLLGAGFAIAAGCEASGLTTALGGSLAEALSGLTDLPLVITIVAAVSLLTQLTSNTATANTLLPLLNAVAKAKLTNPLLLLLPTTIACSFAFVLPAATAPNSVIFATERLDIADFVVNGGITTGLSIAICSPLVYLMADTVFDVRAPYPRWACDDPESCAWVAVAGEVDGSSVEEQACAVVSDESCRLRNGTLVDLAATLAETAEPP</sequence>
<feature type="transmembrane region" description="Helical" evidence="6">
    <location>
        <begin position="593"/>
        <end position="614"/>
    </location>
</feature>
<feature type="transmembrane region" description="Helical" evidence="6">
    <location>
        <begin position="471"/>
        <end position="494"/>
    </location>
</feature>
<feature type="transmembrane region" description="Helical" evidence="6">
    <location>
        <begin position="314"/>
        <end position="333"/>
    </location>
</feature>
<dbReference type="GO" id="GO:0005886">
    <property type="term" value="C:plasma membrane"/>
    <property type="evidence" value="ECO:0007669"/>
    <property type="project" value="TreeGrafter"/>
</dbReference>
<evidence type="ECO:0000256" key="1">
    <source>
        <dbReference type="ARBA" id="ARBA00004141"/>
    </source>
</evidence>
<dbReference type="InterPro" id="IPR001898">
    <property type="entry name" value="SLC13A/DASS"/>
</dbReference>
<dbReference type="AlphaFoldDB" id="A0A7S3S7K0"/>
<dbReference type="GO" id="GO:0015556">
    <property type="term" value="F:C4-dicarboxylate transmembrane transporter activity"/>
    <property type="evidence" value="ECO:0007669"/>
    <property type="project" value="UniProtKB-ARBA"/>
</dbReference>
<comment type="subcellular location">
    <subcellularLocation>
        <location evidence="1">Membrane</location>
        <topology evidence="1">Multi-pass membrane protein</topology>
    </subcellularLocation>
</comment>
<evidence type="ECO:0000256" key="6">
    <source>
        <dbReference type="SAM" id="Phobius"/>
    </source>
</evidence>
<evidence type="ECO:0000256" key="3">
    <source>
        <dbReference type="ARBA" id="ARBA00022989"/>
    </source>
</evidence>
<evidence type="ECO:0000313" key="7">
    <source>
        <dbReference type="EMBL" id="CAE0546616.1"/>
    </source>
</evidence>
<feature type="compositionally biased region" description="Low complexity" evidence="5">
    <location>
        <begin position="100"/>
        <end position="115"/>
    </location>
</feature>
<dbReference type="GO" id="GO:0005310">
    <property type="term" value="F:dicarboxylic acid transmembrane transporter activity"/>
    <property type="evidence" value="ECO:0007669"/>
    <property type="project" value="UniProtKB-ARBA"/>
</dbReference>